<evidence type="ECO:0008006" key="3">
    <source>
        <dbReference type="Google" id="ProtNLM"/>
    </source>
</evidence>
<dbReference type="InterPro" id="IPR014057">
    <property type="entry name" value="HI1420"/>
</dbReference>
<dbReference type="GO" id="GO:0003677">
    <property type="term" value="F:DNA binding"/>
    <property type="evidence" value="ECO:0007669"/>
    <property type="project" value="InterPro"/>
</dbReference>
<dbReference type="Pfam" id="PF21716">
    <property type="entry name" value="dnstrm_HI1420"/>
    <property type="match status" value="1"/>
</dbReference>
<dbReference type="PANTHER" id="PTHR40275">
    <property type="entry name" value="SSL7038 PROTEIN"/>
    <property type="match status" value="1"/>
</dbReference>
<evidence type="ECO:0000313" key="2">
    <source>
        <dbReference type="Proteomes" id="UP000092544"/>
    </source>
</evidence>
<sequence length="99" mass="11005">MTSIKELTNFDMAEQLRTDEDIAAYLSIVLEDGDTDELIHALGHIAKARGMTQIAKDSGLGRESLYKALRSGSRPQFDTIVKVLKSLNFDLKAVIHTQK</sequence>
<reference evidence="1 2" key="1">
    <citation type="submission" date="2016-06" db="EMBL/GenBank/DDBJ databases">
        <authorList>
            <person name="Kjaerup R.B."/>
            <person name="Dalgaard T.S."/>
            <person name="Juul-Madsen H.R."/>
        </authorList>
    </citation>
    <scope>NUCLEOTIDE SEQUENCE [LARGE SCALE GENOMIC DNA]</scope>
    <source>
        <strain evidence="1 2">CECT 8886</strain>
    </source>
</reference>
<keyword evidence="2" id="KW-1185">Reference proteome</keyword>
<dbReference type="AlphaFoldDB" id="A0A1A8T3S2"/>
<evidence type="ECO:0000313" key="1">
    <source>
        <dbReference type="EMBL" id="SBS26079.1"/>
    </source>
</evidence>
<dbReference type="InterPro" id="IPR010982">
    <property type="entry name" value="Lambda_DNA-bd_dom_sf"/>
</dbReference>
<dbReference type="NCBIfam" id="TIGR02684">
    <property type="entry name" value="dnstrm_HI1420"/>
    <property type="match status" value="1"/>
</dbReference>
<dbReference type="RefSeq" id="WP_067012316.1">
    <property type="nucleotide sequence ID" value="NZ_FLOB01000001.1"/>
</dbReference>
<dbReference type="OrthoDB" id="9798416at2"/>
<proteinExistence type="predicted"/>
<dbReference type="SUPFAM" id="SSF47413">
    <property type="entry name" value="lambda repressor-like DNA-binding domains"/>
    <property type="match status" value="1"/>
</dbReference>
<dbReference type="EMBL" id="FLOB01000001">
    <property type="protein sequence ID" value="SBS26079.1"/>
    <property type="molecule type" value="Genomic_DNA"/>
</dbReference>
<gene>
    <name evidence="1" type="ORF">MSP8886_00491</name>
</gene>
<dbReference type="PANTHER" id="PTHR40275:SF1">
    <property type="entry name" value="SSL7038 PROTEIN"/>
    <property type="match status" value="1"/>
</dbReference>
<dbReference type="Proteomes" id="UP000092544">
    <property type="component" value="Unassembled WGS sequence"/>
</dbReference>
<accession>A0A1A8T3S2</accession>
<protein>
    <recommendedName>
        <fullName evidence="3">Helix-turn-helix protein</fullName>
    </recommendedName>
</protein>
<organism evidence="1 2">
    <name type="scientific">Marinomonas spartinae</name>
    <dbReference type="NCBI Taxonomy" id="1792290"/>
    <lineage>
        <taxon>Bacteria</taxon>
        <taxon>Pseudomonadati</taxon>
        <taxon>Pseudomonadota</taxon>
        <taxon>Gammaproteobacteria</taxon>
        <taxon>Oceanospirillales</taxon>
        <taxon>Oceanospirillaceae</taxon>
        <taxon>Marinomonas</taxon>
    </lineage>
</organism>
<name>A0A1A8T3S2_9GAMM</name>